<comment type="caution">
    <text evidence="2">The sequence shown here is derived from an EMBL/GenBank/DDBJ whole genome shotgun (WGS) entry which is preliminary data.</text>
</comment>
<evidence type="ECO:0000256" key="1">
    <source>
        <dbReference type="SAM" id="MobiDB-lite"/>
    </source>
</evidence>
<evidence type="ECO:0000313" key="3">
    <source>
        <dbReference type="Proteomes" id="UP001221898"/>
    </source>
</evidence>
<name>A0AAD7STP1_9TELE</name>
<dbReference type="EMBL" id="JAINUG010000034">
    <property type="protein sequence ID" value="KAJ8408541.1"/>
    <property type="molecule type" value="Genomic_DNA"/>
</dbReference>
<protein>
    <submittedName>
        <fullName evidence="2">Uncharacterized protein</fullName>
    </submittedName>
</protein>
<feature type="region of interest" description="Disordered" evidence="1">
    <location>
        <begin position="80"/>
        <end position="104"/>
    </location>
</feature>
<dbReference type="Proteomes" id="UP001221898">
    <property type="component" value="Unassembled WGS sequence"/>
</dbReference>
<keyword evidence="3" id="KW-1185">Reference proteome</keyword>
<organism evidence="2 3">
    <name type="scientific">Aldrovandia affinis</name>
    <dbReference type="NCBI Taxonomy" id="143900"/>
    <lineage>
        <taxon>Eukaryota</taxon>
        <taxon>Metazoa</taxon>
        <taxon>Chordata</taxon>
        <taxon>Craniata</taxon>
        <taxon>Vertebrata</taxon>
        <taxon>Euteleostomi</taxon>
        <taxon>Actinopterygii</taxon>
        <taxon>Neopterygii</taxon>
        <taxon>Teleostei</taxon>
        <taxon>Notacanthiformes</taxon>
        <taxon>Halosauridae</taxon>
        <taxon>Aldrovandia</taxon>
    </lineage>
</organism>
<sequence length="114" mass="12248">MTNYTKVPADTWNISAITDAVTVTVARVGRRALWDIWRRDPPPLSGRRGRTASLIAAAMQPSGKPTALAVPQLLLPVSDVPSQGPLNGDGHHRGTSAAASPHQRWAQCFSNIEN</sequence>
<reference evidence="2" key="1">
    <citation type="journal article" date="2023" name="Science">
        <title>Genome structures resolve the early diversification of teleost fishes.</title>
        <authorList>
            <person name="Parey E."/>
            <person name="Louis A."/>
            <person name="Montfort J."/>
            <person name="Bouchez O."/>
            <person name="Roques C."/>
            <person name="Iampietro C."/>
            <person name="Lluch J."/>
            <person name="Castinel A."/>
            <person name="Donnadieu C."/>
            <person name="Desvignes T."/>
            <person name="Floi Bucao C."/>
            <person name="Jouanno E."/>
            <person name="Wen M."/>
            <person name="Mejri S."/>
            <person name="Dirks R."/>
            <person name="Jansen H."/>
            <person name="Henkel C."/>
            <person name="Chen W.J."/>
            <person name="Zahm M."/>
            <person name="Cabau C."/>
            <person name="Klopp C."/>
            <person name="Thompson A.W."/>
            <person name="Robinson-Rechavi M."/>
            <person name="Braasch I."/>
            <person name="Lecointre G."/>
            <person name="Bobe J."/>
            <person name="Postlethwait J.H."/>
            <person name="Berthelot C."/>
            <person name="Roest Crollius H."/>
            <person name="Guiguen Y."/>
        </authorList>
    </citation>
    <scope>NUCLEOTIDE SEQUENCE</scope>
    <source>
        <strain evidence="2">NC1722</strain>
    </source>
</reference>
<dbReference type="AlphaFoldDB" id="A0AAD7STP1"/>
<proteinExistence type="predicted"/>
<accession>A0AAD7STP1</accession>
<gene>
    <name evidence="2" type="ORF">AAFF_G00251760</name>
</gene>
<evidence type="ECO:0000313" key="2">
    <source>
        <dbReference type="EMBL" id="KAJ8408541.1"/>
    </source>
</evidence>